<dbReference type="Proteomes" id="UP000515312">
    <property type="component" value="Chromosome"/>
</dbReference>
<proteinExistence type="predicted"/>
<dbReference type="KEGG" id="adin:H7849_15410"/>
<name>A0A7G8BDA9_9BACT</name>
<feature type="transmembrane region" description="Helical" evidence="2">
    <location>
        <begin position="102"/>
        <end position="121"/>
    </location>
</feature>
<keyword evidence="4" id="KW-1185">Reference proteome</keyword>
<evidence type="ECO:0000256" key="2">
    <source>
        <dbReference type="SAM" id="Phobius"/>
    </source>
</evidence>
<dbReference type="EMBL" id="CP060394">
    <property type="protein sequence ID" value="QNI30529.1"/>
    <property type="molecule type" value="Genomic_DNA"/>
</dbReference>
<dbReference type="AlphaFoldDB" id="A0A7G8BDA9"/>
<gene>
    <name evidence="3" type="ORF">H7849_15410</name>
</gene>
<reference evidence="3 4" key="1">
    <citation type="submission" date="2020-08" db="EMBL/GenBank/DDBJ databases">
        <title>Edaphobacter telluris sp. nov. and Acidobacterium dinghuensis sp. nov., two acidobacteria isolated from forest soil.</title>
        <authorList>
            <person name="Fu J."/>
            <person name="Qiu L."/>
        </authorList>
    </citation>
    <scope>NUCLEOTIDE SEQUENCE [LARGE SCALE GENOMIC DNA]</scope>
    <source>
        <strain evidence="3">4Y35</strain>
    </source>
</reference>
<sequence length="239" mass="26371">MSDISELPTAPSDHTPSSEPIPLHITNLNAAKELFKEFDDHRRFHLQTSLQLYDKLSSQIGIGTNLYEKLILLDGATIALSVTFLGSLSSRLGAAHLSGHPHLWMVAFSWLLLILSIYFSYRVILDRHSSVYSVLARVSADCSAHNHQRAHVSISGLSGLLKGEILIGEDKIDVSKLFAGLAELVKQEGEDSAKRATEYAAEIRKASREGVWAKLALNCTMLAVIMLCLFTVLSLRLLF</sequence>
<evidence type="ECO:0000313" key="3">
    <source>
        <dbReference type="EMBL" id="QNI30529.1"/>
    </source>
</evidence>
<evidence type="ECO:0000313" key="4">
    <source>
        <dbReference type="Proteomes" id="UP000515312"/>
    </source>
</evidence>
<keyword evidence="2" id="KW-0812">Transmembrane</keyword>
<keyword evidence="2" id="KW-0472">Membrane</keyword>
<keyword evidence="2" id="KW-1133">Transmembrane helix</keyword>
<accession>A0A7G8BDA9</accession>
<protein>
    <submittedName>
        <fullName evidence="3">Uncharacterized protein</fullName>
    </submittedName>
</protein>
<feature type="region of interest" description="Disordered" evidence="1">
    <location>
        <begin position="1"/>
        <end position="21"/>
    </location>
</feature>
<organism evidence="3 4">
    <name type="scientific">Alloacidobacterium dinghuense</name>
    <dbReference type="NCBI Taxonomy" id="2763107"/>
    <lineage>
        <taxon>Bacteria</taxon>
        <taxon>Pseudomonadati</taxon>
        <taxon>Acidobacteriota</taxon>
        <taxon>Terriglobia</taxon>
        <taxon>Terriglobales</taxon>
        <taxon>Acidobacteriaceae</taxon>
        <taxon>Alloacidobacterium</taxon>
    </lineage>
</organism>
<feature type="transmembrane region" description="Helical" evidence="2">
    <location>
        <begin position="70"/>
        <end position="90"/>
    </location>
</feature>
<dbReference type="RefSeq" id="WP_186740472.1">
    <property type="nucleotide sequence ID" value="NZ_CP060394.1"/>
</dbReference>
<feature type="transmembrane region" description="Helical" evidence="2">
    <location>
        <begin position="215"/>
        <end position="238"/>
    </location>
</feature>
<evidence type="ECO:0000256" key="1">
    <source>
        <dbReference type="SAM" id="MobiDB-lite"/>
    </source>
</evidence>